<accession>A0A9P7YF41</accession>
<evidence type="ECO:0000256" key="1">
    <source>
        <dbReference type="SAM" id="MobiDB-lite"/>
    </source>
</evidence>
<evidence type="ECO:0000313" key="3">
    <source>
        <dbReference type="EMBL" id="KAG9232748.1"/>
    </source>
</evidence>
<sequence>MALIEEPHLSLSRIPAAIAGLHILSVGYLSLIAIRTIHRSKLALPPSTSTRHRELLRQSHVFIFSLLAFGSLTTAFLQATAFNTLSYSTWADERGVGLPTSFFGDEGILRGGHPSRLHLIRWLSDTPIYRDALEVVAENARFYWWGQQINLGLVSWSLFLAIEGQRRKISNLGVFLTLSQLVNLSYAQNLFFVAVLLTPVPLPDNVKEITQDSIGMSSSKHVDMYSCTRYAANDTRFSKLKSKLTVSKPEGFVPNTSFYMTLLLLNYTTIFLIPFASNTPSFPTISVISRTLPFAFLALPSVIPTSWGSNSTNPHTSHSSYVTLFRTVSTLSALLQLKTTTLAIFFNLPETHSYRPMIIDSFQSEDHSSFDRYSTAVTRLLGAVLEHPAIGAVWWDVILTGASLGLWAAFRCLDIQDMLSASVPFTEVVEKEIQEVEDAASEIKEDIMSPPQSTRGRGRGRGRPRMTDTPETNSTIASATPTLKRRGGPPKNISANKDSSYQPTKSSPFPEGDKDVEEDWDSAALTWGGLAVGGLGVAGAGVYGAEVRAR</sequence>
<feature type="compositionally biased region" description="Polar residues" evidence="1">
    <location>
        <begin position="493"/>
        <end position="507"/>
    </location>
</feature>
<evidence type="ECO:0000256" key="2">
    <source>
        <dbReference type="SAM" id="Phobius"/>
    </source>
</evidence>
<keyword evidence="2" id="KW-1133">Transmembrane helix</keyword>
<feature type="transmembrane region" description="Helical" evidence="2">
    <location>
        <begin position="14"/>
        <end position="34"/>
    </location>
</feature>
<keyword evidence="2" id="KW-0812">Transmembrane</keyword>
<dbReference type="OrthoDB" id="2126185at2759"/>
<name>A0A9P7YF41_9HELO</name>
<comment type="caution">
    <text evidence="3">The sequence shown here is derived from an EMBL/GenBank/DDBJ whole genome shotgun (WGS) entry which is preliminary data.</text>
</comment>
<proteinExistence type="predicted"/>
<feature type="compositionally biased region" description="Polar residues" evidence="1">
    <location>
        <begin position="469"/>
        <end position="481"/>
    </location>
</feature>
<feature type="transmembrane region" description="Helical" evidence="2">
    <location>
        <begin position="61"/>
        <end position="82"/>
    </location>
</feature>
<protein>
    <submittedName>
        <fullName evidence="3">Uncharacterized protein</fullName>
    </submittedName>
</protein>
<keyword evidence="4" id="KW-1185">Reference proteome</keyword>
<dbReference type="Proteomes" id="UP000824998">
    <property type="component" value="Unassembled WGS sequence"/>
</dbReference>
<keyword evidence="2" id="KW-0472">Membrane</keyword>
<organism evidence="3 4">
    <name type="scientific">Amylocarpus encephaloides</name>
    <dbReference type="NCBI Taxonomy" id="45428"/>
    <lineage>
        <taxon>Eukaryota</taxon>
        <taxon>Fungi</taxon>
        <taxon>Dikarya</taxon>
        <taxon>Ascomycota</taxon>
        <taxon>Pezizomycotina</taxon>
        <taxon>Leotiomycetes</taxon>
        <taxon>Helotiales</taxon>
        <taxon>Helotiales incertae sedis</taxon>
        <taxon>Amylocarpus</taxon>
    </lineage>
</organism>
<gene>
    <name evidence="3" type="ORF">BJ875DRAFT_442874</name>
</gene>
<evidence type="ECO:0000313" key="4">
    <source>
        <dbReference type="Proteomes" id="UP000824998"/>
    </source>
</evidence>
<feature type="region of interest" description="Disordered" evidence="1">
    <location>
        <begin position="440"/>
        <end position="520"/>
    </location>
</feature>
<reference evidence="3" key="1">
    <citation type="journal article" date="2021" name="IMA Fungus">
        <title>Genomic characterization of three marine fungi, including Emericellopsis atlantica sp. nov. with signatures of a generalist lifestyle and marine biomass degradation.</title>
        <authorList>
            <person name="Hagestad O.C."/>
            <person name="Hou L."/>
            <person name="Andersen J.H."/>
            <person name="Hansen E.H."/>
            <person name="Altermark B."/>
            <person name="Li C."/>
            <person name="Kuhnert E."/>
            <person name="Cox R.J."/>
            <person name="Crous P.W."/>
            <person name="Spatafora J.W."/>
            <person name="Lail K."/>
            <person name="Amirebrahimi M."/>
            <person name="Lipzen A."/>
            <person name="Pangilinan J."/>
            <person name="Andreopoulos W."/>
            <person name="Hayes R.D."/>
            <person name="Ng V."/>
            <person name="Grigoriev I.V."/>
            <person name="Jackson S.A."/>
            <person name="Sutton T.D.S."/>
            <person name="Dobson A.D.W."/>
            <person name="Rama T."/>
        </authorList>
    </citation>
    <scope>NUCLEOTIDE SEQUENCE</scope>
    <source>
        <strain evidence="3">TRa018bII</strain>
    </source>
</reference>
<dbReference type="EMBL" id="MU251532">
    <property type="protein sequence ID" value="KAG9232748.1"/>
    <property type="molecule type" value="Genomic_DNA"/>
</dbReference>
<dbReference type="AlphaFoldDB" id="A0A9P7YF41"/>